<dbReference type="OrthoDB" id="10453893at2759"/>
<evidence type="ECO:0000313" key="1">
    <source>
        <dbReference type="EMBL" id="KAH1122144.1"/>
    </source>
</evidence>
<name>A0A9D3WCM2_9ROSI</name>
<dbReference type="Proteomes" id="UP000828251">
    <property type="component" value="Unassembled WGS sequence"/>
</dbReference>
<dbReference type="EMBL" id="JAIQCV010000002">
    <property type="protein sequence ID" value="KAH1122144.1"/>
    <property type="molecule type" value="Genomic_DNA"/>
</dbReference>
<proteinExistence type="predicted"/>
<gene>
    <name evidence="1" type="ORF">J1N35_005304</name>
</gene>
<organism evidence="1 2">
    <name type="scientific">Gossypium stocksii</name>
    <dbReference type="NCBI Taxonomy" id="47602"/>
    <lineage>
        <taxon>Eukaryota</taxon>
        <taxon>Viridiplantae</taxon>
        <taxon>Streptophyta</taxon>
        <taxon>Embryophyta</taxon>
        <taxon>Tracheophyta</taxon>
        <taxon>Spermatophyta</taxon>
        <taxon>Magnoliopsida</taxon>
        <taxon>eudicotyledons</taxon>
        <taxon>Gunneridae</taxon>
        <taxon>Pentapetalae</taxon>
        <taxon>rosids</taxon>
        <taxon>malvids</taxon>
        <taxon>Malvales</taxon>
        <taxon>Malvaceae</taxon>
        <taxon>Malvoideae</taxon>
        <taxon>Gossypium</taxon>
    </lineage>
</organism>
<keyword evidence="2" id="KW-1185">Reference proteome</keyword>
<reference evidence="1 2" key="1">
    <citation type="journal article" date="2021" name="Plant Biotechnol. J.">
        <title>Multi-omics assisted identification of the key and species-specific regulatory components of drought-tolerant mechanisms in Gossypium stocksii.</title>
        <authorList>
            <person name="Yu D."/>
            <person name="Ke L."/>
            <person name="Zhang D."/>
            <person name="Wu Y."/>
            <person name="Sun Y."/>
            <person name="Mei J."/>
            <person name="Sun J."/>
            <person name="Sun Y."/>
        </authorList>
    </citation>
    <scope>NUCLEOTIDE SEQUENCE [LARGE SCALE GENOMIC DNA]</scope>
    <source>
        <strain evidence="2">cv. E1</strain>
        <tissue evidence="1">Leaf</tissue>
    </source>
</reference>
<accession>A0A9D3WCM2</accession>
<comment type="caution">
    <text evidence="1">The sequence shown here is derived from an EMBL/GenBank/DDBJ whole genome shotgun (WGS) entry which is preliminary data.</text>
</comment>
<sequence>MAYVEETLVDLTIEEKEEVALPLDSEGSKGRVPYETVLWLIRIGLRQRSLEFQLSPSYYASAQGWGRSYVYDLPHGFMSEMVAKLLSNFVGHFLEYDIKAISLRKNKTLNWGRASLYELRLGKWQRHRVSG</sequence>
<evidence type="ECO:0000313" key="2">
    <source>
        <dbReference type="Proteomes" id="UP000828251"/>
    </source>
</evidence>
<protein>
    <submittedName>
        <fullName evidence="1">Uncharacterized protein</fullName>
    </submittedName>
</protein>
<dbReference type="AlphaFoldDB" id="A0A9D3WCM2"/>